<dbReference type="SUPFAM" id="SSF117396">
    <property type="entry name" value="TM1631-like"/>
    <property type="match status" value="1"/>
</dbReference>
<name>A0AA95SL11_9BURK</name>
<evidence type="ECO:0000313" key="3">
    <source>
        <dbReference type="Proteomes" id="UP001177769"/>
    </source>
</evidence>
<evidence type="ECO:0000256" key="1">
    <source>
        <dbReference type="SAM" id="MobiDB-lite"/>
    </source>
</evidence>
<accession>A0AA95SL11</accession>
<dbReference type="Gene3D" id="3.20.20.410">
    <property type="entry name" value="Protein of unknown function UPF0759"/>
    <property type="match status" value="1"/>
</dbReference>
<dbReference type="RefSeq" id="WP_285232778.1">
    <property type="nucleotide sequence ID" value="NZ_CP116346.1"/>
</dbReference>
<dbReference type="KEGG" id="pais:PFX98_22835"/>
<sequence>MQDALFPEAPSATMPAAKPASKPGSKIQAQPAAASIQALAAQLPQALRLGTSSWAYPGWAGQVWQRAYPASALSRQGLGAYSQHPLLRAVGIDRSFYQPLQASQYERYAAQVPADFRFTVKAPSLVTDALLRDAQGRGGRSNSAFLDPALALQEFVRPAIEGLGDKIGALVFQLSPLSPALLARRGEVLDRLHAMLSALPRLDGPASIAVELRDPELLCEDLVALLRDTGVRYCLGLHAKLPALQEQLWILRRLWPAPLVCRWNLHRRFGPFGYQEALRRYGDFEALQDPDLPTRALLAHVIRGTAAAGLPCQVTISNEAEGSAPASVLALAQEVLNVVDAAAPKA</sequence>
<organism evidence="2 3">
    <name type="scientific">Paucibacter sediminis</name>
    <dbReference type="NCBI Taxonomy" id="3019553"/>
    <lineage>
        <taxon>Bacteria</taxon>
        <taxon>Pseudomonadati</taxon>
        <taxon>Pseudomonadota</taxon>
        <taxon>Betaproteobacteria</taxon>
        <taxon>Burkholderiales</taxon>
        <taxon>Sphaerotilaceae</taxon>
        <taxon>Roseateles</taxon>
    </lineage>
</organism>
<dbReference type="EMBL" id="CP116346">
    <property type="protein sequence ID" value="WIT11693.1"/>
    <property type="molecule type" value="Genomic_DNA"/>
</dbReference>
<keyword evidence="3" id="KW-1185">Reference proteome</keyword>
<gene>
    <name evidence="2" type="ORF">PFX98_22835</name>
</gene>
<dbReference type="AlphaFoldDB" id="A0AA95SL11"/>
<dbReference type="PANTHER" id="PTHR30348">
    <property type="entry name" value="UNCHARACTERIZED PROTEIN YECE"/>
    <property type="match status" value="1"/>
</dbReference>
<dbReference type="PANTHER" id="PTHR30348:SF14">
    <property type="entry name" value="BLR8050 PROTEIN"/>
    <property type="match status" value="1"/>
</dbReference>
<feature type="region of interest" description="Disordered" evidence="1">
    <location>
        <begin position="1"/>
        <end position="27"/>
    </location>
</feature>
<protein>
    <submittedName>
        <fullName evidence="2">DUF72 domain-containing protein</fullName>
    </submittedName>
</protein>
<proteinExistence type="predicted"/>
<dbReference type="InterPro" id="IPR002763">
    <property type="entry name" value="DUF72"/>
</dbReference>
<reference evidence="2" key="1">
    <citation type="submission" date="2023-01" db="EMBL/GenBank/DDBJ databases">
        <title>Whole genome sequence of Paucibacter sp. S2-9 isolated from pond sediment.</title>
        <authorList>
            <person name="Jung J.Y."/>
        </authorList>
    </citation>
    <scope>NUCLEOTIDE SEQUENCE</scope>
    <source>
        <strain evidence="2">S2-9</strain>
    </source>
</reference>
<dbReference type="Proteomes" id="UP001177769">
    <property type="component" value="Chromosome"/>
</dbReference>
<dbReference type="Pfam" id="PF01904">
    <property type="entry name" value="DUF72"/>
    <property type="match status" value="1"/>
</dbReference>
<dbReference type="InterPro" id="IPR036520">
    <property type="entry name" value="UPF0759_sf"/>
</dbReference>
<evidence type="ECO:0000313" key="2">
    <source>
        <dbReference type="EMBL" id="WIT11693.1"/>
    </source>
</evidence>